<dbReference type="eggNOG" id="KOG0105">
    <property type="taxonomic scope" value="Eukaryota"/>
</dbReference>
<dbReference type="SMART" id="SM00360">
    <property type="entry name" value="RRM"/>
    <property type="match status" value="2"/>
</dbReference>
<dbReference type="PROSITE" id="PS50102">
    <property type="entry name" value="RRM"/>
    <property type="match status" value="2"/>
</dbReference>
<dbReference type="Pfam" id="PF00076">
    <property type="entry name" value="RRM_1"/>
    <property type="match status" value="2"/>
</dbReference>
<keyword evidence="4 6" id="KW-0694">RNA-binding</keyword>
<feature type="domain" description="RRM" evidence="8">
    <location>
        <begin position="13"/>
        <end position="90"/>
    </location>
</feature>
<dbReference type="AlphaFoldDB" id="L1LEX0"/>
<evidence type="ECO:0000256" key="2">
    <source>
        <dbReference type="ARBA" id="ARBA00022664"/>
    </source>
</evidence>
<evidence type="ECO:0000256" key="1">
    <source>
        <dbReference type="ARBA" id="ARBA00004123"/>
    </source>
</evidence>
<reference evidence="9 10" key="1">
    <citation type="journal article" date="2012" name="BMC Genomics">
        <title>Comparative genomic analysis and phylogenetic position of Theileria equi.</title>
        <authorList>
            <person name="Kappmeyer L.S."/>
            <person name="Thiagarajan M."/>
            <person name="Herndon D.R."/>
            <person name="Ramsay J.D."/>
            <person name="Caler E."/>
            <person name="Djikeng A."/>
            <person name="Gillespie J.J."/>
            <person name="Lau A.O."/>
            <person name="Roalson E.H."/>
            <person name="Silva J.C."/>
            <person name="Silva M.G."/>
            <person name="Suarez C.E."/>
            <person name="Ueti M.W."/>
            <person name="Nene V.M."/>
            <person name="Mealey R.H."/>
            <person name="Knowles D.P."/>
            <person name="Brayton K.A."/>
        </authorList>
    </citation>
    <scope>NUCLEOTIDE SEQUENCE [LARGE SCALE GENOMIC DNA]</scope>
    <source>
        <strain evidence="9 10">WA</strain>
    </source>
</reference>
<dbReference type="InterPro" id="IPR012677">
    <property type="entry name" value="Nucleotide-bd_a/b_plait_sf"/>
</dbReference>
<dbReference type="GO" id="GO:0006397">
    <property type="term" value="P:mRNA processing"/>
    <property type="evidence" value="ECO:0007669"/>
    <property type="project" value="UniProtKB-KW"/>
</dbReference>
<feature type="domain" description="RRM" evidence="8">
    <location>
        <begin position="116"/>
        <end position="190"/>
    </location>
</feature>
<dbReference type="InterPro" id="IPR035979">
    <property type="entry name" value="RBD_domain_sf"/>
</dbReference>
<accession>L1LEX0</accession>
<comment type="caution">
    <text evidence="9">The sequence shown here is derived from an EMBL/GenBank/DDBJ whole genome shotgun (WGS) entry which is preliminary data.</text>
</comment>
<evidence type="ECO:0000256" key="4">
    <source>
        <dbReference type="ARBA" id="ARBA00022884"/>
    </source>
</evidence>
<evidence type="ECO:0000256" key="6">
    <source>
        <dbReference type="PROSITE-ProRule" id="PRU00176"/>
    </source>
</evidence>
<keyword evidence="2" id="KW-0507">mRNA processing</keyword>
<evidence type="ECO:0000256" key="5">
    <source>
        <dbReference type="ARBA" id="ARBA00023242"/>
    </source>
</evidence>
<proteinExistence type="predicted"/>
<dbReference type="RefSeq" id="XP_004833444.1">
    <property type="nucleotide sequence ID" value="XM_004833387.1"/>
</dbReference>
<dbReference type="KEGG" id="beq:BEWA_040300"/>
<protein>
    <submittedName>
        <fullName evidence="9">Pre-mRNA splicing factor, putative</fullName>
    </submittedName>
</protein>
<dbReference type="Gene3D" id="3.30.70.330">
    <property type="match status" value="2"/>
</dbReference>
<feature type="region of interest" description="Disordered" evidence="7">
    <location>
        <begin position="92"/>
        <end position="113"/>
    </location>
</feature>
<dbReference type="PANTHER" id="PTHR23003:SF62">
    <property type="entry name" value="SERINE_ARGININE (SR)-TYPE SHUTTLING MRNA BINDING PROTEIN NPL3"/>
    <property type="match status" value="1"/>
</dbReference>
<evidence type="ECO:0000313" key="10">
    <source>
        <dbReference type="Proteomes" id="UP000031512"/>
    </source>
</evidence>
<dbReference type="InterPro" id="IPR000504">
    <property type="entry name" value="RRM_dom"/>
</dbReference>
<feature type="region of interest" description="Disordered" evidence="7">
    <location>
        <begin position="185"/>
        <end position="325"/>
    </location>
</feature>
<dbReference type="GeneID" id="15807440"/>
<feature type="compositionally biased region" description="Basic and acidic residues" evidence="7">
    <location>
        <begin position="253"/>
        <end position="264"/>
    </location>
</feature>
<gene>
    <name evidence="9" type="ORF">BEWA_040300</name>
</gene>
<comment type="subcellular location">
    <subcellularLocation>
        <location evidence="1">Nucleus</location>
    </subcellularLocation>
</comment>
<feature type="compositionally biased region" description="Basic residues" evidence="7">
    <location>
        <begin position="265"/>
        <end position="279"/>
    </location>
</feature>
<dbReference type="InterPro" id="IPR050374">
    <property type="entry name" value="RRT5_SRSF_SR"/>
</dbReference>
<evidence type="ECO:0000313" key="9">
    <source>
        <dbReference type="EMBL" id="EKX73992.1"/>
    </source>
</evidence>
<feature type="compositionally biased region" description="Basic and acidic residues" evidence="7">
    <location>
        <begin position="185"/>
        <end position="200"/>
    </location>
</feature>
<feature type="compositionally biased region" description="Basic and acidic residues" evidence="7">
    <location>
        <begin position="286"/>
        <end position="325"/>
    </location>
</feature>
<dbReference type="PANTHER" id="PTHR23003">
    <property type="entry name" value="RNA RECOGNITION MOTIF RRM DOMAIN CONTAINING PROTEIN"/>
    <property type="match status" value="1"/>
</dbReference>
<organism evidence="9 10">
    <name type="scientific">Theileria equi strain WA</name>
    <dbReference type="NCBI Taxonomy" id="1537102"/>
    <lineage>
        <taxon>Eukaryota</taxon>
        <taxon>Sar</taxon>
        <taxon>Alveolata</taxon>
        <taxon>Apicomplexa</taxon>
        <taxon>Aconoidasida</taxon>
        <taxon>Piroplasmida</taxon>
        <taxon>Theileriidae</taxon>
        <taxon>Theileria</taxon>
    </lineage>
</organism>
<dbReference type="GO" id="GO:0005634">
    <property type="term" value="C:nucleus"/>
    <property type="evidence" value="ECO:0007669"/>
    <property type="project" value="UniProtKB-SubCell"/>
</dbReference>
<dbReference type="GO" id="GO:0005737">
    <property type="term" value="C:cytoplasm"/>
    <property type="evidence" value="ECO:0007669"/>
    <property type="project" value="TreeGrafter"/>
</dbReference>
<feature type="compositionally biased region" description="Basic residues" evidence="7">
    <location>
        <begin position="201"/>
        <end position="221"/>
    </location>
</feature>
<dbReference type="EMBL" id="ACOU01000002">
    <property type="protein sequence ID" value="EKX73992.1"/>
    <property type="molecule type" value="Genomic_DNA"/>
</dbReference>
<keyword evidence="10" id="KW-1185">Reference proteome</keyword>
<sequence>MVYKGGKANRSPSCVFVGNLPEKVDDRDIHEIFDKYGEIRDIDIKHGKTSNYTSYAFIEFESVRSAEDAVECRDGYEFDRYRLRVEFAGEKKSRRHPRSSYEDRGSRYPPPTRTDYRLVISNLPHGCRWQHLKDHMRKAGPVGYVNIQHGRGYVDFMHKSDMKYALRKLDGTELSTSEDSARIRIKKDDYRRSRSRDAYRRRSHSRGRYASRSGSRRRSRSRSRDGYRNSSRSASRDGARKRSLSSSRHSRSLSRDSRSVDSKRSLSRHSRSSSRHSRSRSAGSRRSADSRGEAYHTSRSYQERSRSASKHNGSEGHKSPEKTQE</sequence>
<keyword evidence="3" id="KW-0677">Repeat</keyword>
<evidence type="ECO:0000256" key="7">
    <source>
        <dbReference type="SAM" id="MobiDB-lite"/>
    </source>
</evidence>
<dbReference type="Proteomes" id="UP000031512">
    <property type="component" value="Unassembled WGS sequence"/>
</dbReference>
<dbReference type="STRING" id="1537102.L1LEX0"/>
<keyword evidence="5" id="KW-0539">Nucleus</keyword>
<name>L1LEX0_THEEQ</name>
<evidence type="ECO:0000256" key="3">
    <source>
        <dbReference type="ARBA" id="ARBA00022737"/>
    </source>
</evidence>
<dbReference type="OrthoDB" id="1099063at2759"/>
<dbReference type="GO" id="GO:0003729">
    <property type="term" value="F:mRNA binding"/>
    <property type="evidence" value="ECO:0007669"/>
    <property type="project" value="TreeGrafter"/>
</dbReference>
<dbReference type="VEuPathDB" id="PiroplasmaDB:BEWA_040300"/>
<feature type="compositionally biased region" description="Basic residues" evidence="7">
    <location>
        <begin position="241"/>
        <end position="252"/>
    </location>
</feature>
<evidence type="ECO:0000259" key="8">
    <source>
        <dbReference type="PROSITE" id="PS50102"/>
    </source>
</evidence>
<dbReference type="SUPFAM" id="SSF54928">
    <property type="entry name" value="RNA-binding domain, RBD"/>
    <property type="match status" value="1"/>
</dbReference>